<accession>A0AAD1S7G2</accession>
<evidence type="ECO:0000313" key="2">
    <source>
        <dbReference type="EMBL" id="CAH2293767.1"/>
    </source>
</evidence>
<feature type="region of interest" description="Disordered" evidence="1">
    <location>
        <begin position="46"/>
        <end position="67"/>
    </location>
</feature>
<sequence>QGSCVADLDLPNYRWGDRAAIPPTSQPAPEIRDLIDWSWEDIQLAGGDGTKVSPPALQGRWSACPDL</sequence>
<feature type="non-terminal residue" evidence="2">
    <location>
        <position position="1"/>
    </location>
</feature>
<keyword evidence="3" id="KW-1185">Reference proteome</keyword>
<name>A0AAD1S7G2_PELCU</name>
<dbReference type="Proteomes" id="UP001295444">
    <property type="component" value="Chromosome 05"/>
</dbReference>
<proteinExistence type="predicted"/>
<dbReference type="EMBL" id="OW240916">
    <property type="protein sequence ID" value="CAH2293767.1"/>
    <property type="molecule type" value="Genomic_DNA"/>
</dbReference>
<evidence type="ECO:0000313" key="3">
    <source>
        <dbReference type="Proteomes" id="UP001295444"/>
    </source>
</evidence>
<protein>
    <submittedName>
        <fullName evidence="2">Uncharacterized protein</fullName>
    </submittedName>
</protein>
<dbReference type="AlphaFoldDB" id="A0AAD1S7G2"/>
<evidence type="ECO:0000256" key="1">
    <source>
        <dbReference type="SAM" id="MobiDB-lite"/>
    </source>
</evidence>
<reference evidence="2" key="1">
    <citation type="submission" date="2022-03" db="EMBL/GenBank/DDBJ databases">
        <authorList>
            <person name="Alioto T."/>
            <person name="Alioto T."/>
            <person name="Gomez Garrido J."/>
        </authorList>
    </citation>
    <scope>NUCLEOTIDE SEQUENCE</scope>
</reference>
<organism evidence="2 3">
    <name type="scientific">Pelobates cultripes</name>
    <name type="common">Western spadefoot toad</name>
    <dbReference type="NCBI Taxonomy" id="61616"/>
    <lineage>
        <taxon>Eukaryota</taxon>
        <taxon>Metazoa</taxon>
        <taxon>Chordata</taxon>
        <taxon>Craniata</taxon>
        <taxon>Vertebrata</taxon>
        <taxon>Euteleostomi</taxon>
        <taxon>Amphibia</taxon>
        <taxon>Batrachia</taxon>
        <taxon>Anura</taxon>
        <taxon>Pelobatoidea</taxon>
        <taxon>Pelobatidae</taxon>
        <taxon>Pelobates</taxon>
    </lineage>
</organism>
<gene>
    <name evidence="2" type="ORF">PECUL_23A044831</name>
</gene>